<dbReference type="KEGG" id="dfl:DFE_1462"/>
<sequence length="307" mass="32937">MPNSAPPWKTLAWNGVSLDVPPDWDPVELEAHSLRATGTGGLFLELKWERGTRGFDARKRLDKVGGEIAAGATHAEVPLQITAAAEVLENTKIETKTFAWTASGKQQAAGLILHCPQAHTAALAQVVFPESMPPSWGAAARLLAGIRFHGTDGHVPWAAYGIKALVPGELRLSSYSFHPGHFRLRFAGRSRRGATELILDRLGPADVLLGNTALHTYTDKLYGGCGAEPGFFVPGPGPSAASGQAQPRPGLLARLKRNGAYRALKGKAWLPGDNKILAVYMRGRSPDTLDCFDSICEAYALDNQETN</sequence>
<reference evidence="1 2" key="1">
    <citation type="journal article" date="2018" name="Sci. Adv.">
        <title>Multi-heme cytochromes provide a pathway for survival in energy-limited environments.</title>
        <authorList>
            <person name="Deng X."/>
            <person name="Dohmae N."/>
            <person name="Nealson K.H."/>
            <person name="Hashimoto K."/>
            <person name="Okamoto A."/>
        </authorList>
    </citation>
    <scope>NUCLEOTIDE SEQUENCE [LARGE SCALE GENOMIC DNA]</scope>
    <source>
        <strain evidence="1 2">IS5</strain>
    </source>
</reference>
<organism evidence="1 2">
    <name type="scientific">Desulfovibrio ferrophilus</name>
    <dbReference type="NCBI Taxonomy" id="241368"/>
    <lineage>
        <taxon>Bacteria</taxon>
        <taxon>Pseudomonadati</taxon>
        <taxon>Thermodesulfobacteriota</taxon>
        <taxon>Desulfovibrionia</taxon>
        <taxon>Desulfovibrionales</taxon>
        <taxon>Desulfovibrionaceae</taxon>
        <taxon>Desulfovibrio</taxon>
    </lineage>
</organism>
<dbReference type="Proteomes" id="UP000269883">
    <property type="component" value="Chromosome"/>
</dbReference>
<proteinExistence type="predicted"/>
<dbReference type="EMBL" id="AP017378">
    <property type="protein sequence ID" value="BBD08188.1"/>
    <property type="molecule type" value="Genomic_DNA"/>
</dbReference>
<keyword evidence="2" id="KW-1185">Reference proteome</keyword>
<protein>
    <submittedName>
        <fullName evidence="1">Uncharacterized protein</fullName>
    </submittedName>
</protein>
<accession>A0A2Z6AY87</accession>
<evidence type="ECO:0000313" key="2">
    <source>
        <dbReference type="Proteomes" id="UP000269883"/>
    </source>
</evidence>
<evidence type="ECO:0000313" key="1">
    <source>
        <dbReference type="EMBL" id="BBD08188.1"/>
    </source>
</evidence>
<gene>
    <name evidence="1" type="ORF">DFE_1462</name>
</gene>
<dbReference type="AlphaFoldDB" id="A0A2Z6AY87"/>
<name>A0A2Z6AY87_9BACT</name>
<dbReference type="OrthoDB" id="5445923at2"/>
<dbReference type="RefSeq" id="WP_126378079.1">
    <property type="nucleotide sequence ID" value="NZ_AP017378.1"/>
</dbReference>